<evidence type="ECO:0000313" key="2">
    <source>
        <dbReference type="Proteomes" id="UP000607653"/>
    </source>
</evidence>
<organism evidence="1 2">
    <name type="scientific">Nelumbo nucifera</name>
    <name type="common">Sacred lotus</name>
    <dbReference type="NCBI Taxonomy" id="4432"/>
    <lineage>
        <taxon>Eukaryota</taxon>
        <taxon>Viridiplantae</taxon>
        <taxon>Streptophyta</taxon>
        <taxon>Embryophyta</taxon>
        <taxon>Tracheophyta</taxon>
        <taxon>Spermatophyta</taxon>
        <taxon>Magnoliopsida</taxon>
        <taxon>Proteales</taxon>
        <taxon>Nelumbonaceae</taxon>
        <taxon>Nelumbo</taxon>
    </lineage>
</organism>
<sequence length="40" mass="4820">MDGCFALNFWMNTKLLFCWFWHEYKPISCADFGINTMSSY</sequence>
<comment type="caution">
    <text evidence="1">The sequence shown here is derived from an EMBL/GenBank/DDBJ whole genome shotgun (WGS) entry which is preliminary data.</text>
</comment>
<reference evidence="1 2" key="1">
    <citation type="journal article" date="2020" name="Mol. Biol. Evol.">
        <title>Distinct Expression and Methylation Patterns for Genes with Different Fates following a Single Whole-Genome Duplication in Flowering Plants.</title>
        <authorList>
            <person name="Shi T."/>
            <person name="Rahmani R.S."/>
            <person name="Gugger P.F."/>
            <person name="Wang M."/>
            <person name="Li H."/>
            <person name="Zhang Y."/>
            <person name="Li Z."/>
            <person name="Wang Q."/>
            <person name="Van de Peer Y."/>
            <person name="Marchal K."/>
            <person name="Chen J."/>
        </authorList>
    </citation>
    <scope>NUCLEOTIDE SEQUENCE [LARGE SCALE GENOMIC DNA]</scope>
    <source>
        <tissue evidence="1">Leaf</tissue>
    </source>
</reference>
<dbReference type="EMBL" id="DUZY01000006">
    <property type="protein sequence ID" value="DAD43382.1"/>
    <property type="molecule type" value="Genomic_DNA"/>
</dbReference>
<accession>A0A822ZE24</accession>
<gene>
    <name evidence="1" type="ORF">HUJ06_001612</name>
</gene>
<dbReference type="AlphaFoldDB" id="A0A822ZE24"/>
<dbReference type="Proteomes" id="UP000607653">
    <property type="component" value="Unassembled WGS sequence"/>
</dbReference>
<name>A0A822ZE24_NELNU</name>
<proteinExistence type="predicted"/>
<protein>
    <submittedName>
        <fullName evidence="1">Uncharacterized protein</fullName>
    </submittedName>
</protein>
<keyword evidence="2" id="KW-1185">Reference proteome</keyword>
<evidence type="ECO:0000313" key="1">
    <source>
        <dbReference type="EMBL" id="DAD43382.1"/>
    </source>
</evidence>